<gene>
    <name evidence="4" type="ORF">C1706_04215</name>
</gene>
<dbReference type="PANTHER" id="PTHR42776">
    <property type="entry name" value="SERINE PEPTIDASE S9 FAMILY MEMBER"/>
    <property type="match status" value="1"/>
</dbReference>
<dbReference type="Gene3D" id="3.40.50.1820">
    <property type="entry name" value="alpha/beta hydrolase"/>
    <property type="match status" value="1"/>
</dbReference>
<evidence type="ECO:0000259" key="3">
    <source>
        <dbReference type="Pfam" id="PF00326"/>
    </source>
</evidence>
<keyword evidence="5" id="KW-1185">Reference proteome</keyword>
<evidence type="ECO:0000313" key="5">
    <source>
        <dbReference type="Proteomes" id="UP000290624"/>
    </source>
</evidence>
<dbReference type="GO" id="GO:0004252">
    <property type="term" value="F:serine-type endopeptidase activity"/>
    <property type="evidence" value="ECO:0007669"/>
    <property type="project" value="TreeGrafter"/>
</dbReference>
<dbReference type="InterPro" id="IPR001375">
    <property type="entry name" value="Peptidase_S9_cat"/>
</dbReference>
<dbReference type="PANTHER" id="PTHR42776:SF27">
    <property type="entry name" value="DIPEPTIDYL PEPTIDASE FAMILY MEMBER 6"/>
    <property type="match status" value="1"/>
</dbReference>
<protein>
    <submittedName>
        <fullName evidence="4">S9 family peptidase</fullName>
    </submittedName>
</protein>
<dbReference type="InterPro" id="IPR011659">
    <property type="entry name" value="WD40"/>
</dbReference>
<dbReference type="GO" id="GO:0006508">
    <property type="term" value="P:proteolysis"/>
    <property type="evidence" value="ECO:0007669"/>
    <property type="project" value="InterPro"/>
</dbReference>
<evidence type="ECO:0000256" key="2">
    <source>
        <dbReference type="ARBA" id="ARBA00022825"/>
    </source>
</evidence>
<dbReference type="InterPro" id="IPR029058">
    <property type="entry name" value="AB_hydrolase_fold"/>
</dbReference>
<accession>A0A4Q2EHK2</accession>
<dbReference type="AlphaFoldDB" id="A0A4Q2EHK2"/>
<dbReference type="Pfam" id="PF07676">
    <property type="entry name" value="PD40"/>
    <property type="match status" value="1"/>
</dbReference>
<dbReference type="EMBL" id="PPCV01000002">
    <property type="protein sequence ID" value="RXW33067.1"/>
    <property type="molecule type" value="Genomic_DNA"/>
</dbReference>
<comment type="caution">
    <text evidence="4">The sequence shown here is derived from an EMBL/GenBank/DDBJ whole genome shotgun (WGS) entry which is preliminary data.</text>
</comment>
<dbReference type="RefSeq" id="WP_129457965.1">
    <property type="nucleotide sequence ID" value="NZ_PPCV01000002.1"/>
</dbReference>
<name>A0A4Q2EHK2_9ACTN</name>
<dbReference type="SUPFAM" id="SSF53474">
    <property type="entry name" value="alpha/beta-Hydrolases"/>
    <property type="match status" value="1"/>
</dbReference>
<evidence type="ECO:0000313" key="4">
    <source>
        <dbReference type="EMBL" id="RXW33067.1"/>
    </source>
</evidence>
<organism evidence="4 5">
    <name type="scientific">Propioniciclava flava</name>
    <dbReference type="NCBI Taxonomy" id="2072026"/>
    <lineage>
        <taxon>Bacteria</taxon>
        <taxon>Bacillati</taxon>
        <taxon>Actinomycetota</taxon>
        <taxon>Actinomycetes</taxon>
        <taxon>Propionibacteriales</taxon>
        <taxon>Propionibacteriaceae</taxon>
        <taxon>Propioniciclava</taxon>
    </lineage>
</organism>
<keyword evidence="2" id="KW-0645">Protease</keyword>
<dbReference type="SUPFAM" id="SSF82171">
    <property type="entry name" value="DPP6 N-terminal domain-like"/>
    <property type="match status" value="1"/>
</dbReference>
<dbReference type="Gene3D" id="2.120.10.30">
    <property type="entry name" value="TolB, C-terminal domain"/>
    <property type="match status" value="2"/>
</dbReference>
<keyword evidence="2" id="KW-0720">Serine protease</keyword>
<dbReference type="InterPro" id="IPR011042">
    <property type="entry name" value="6-blade_b-propeller_TolB-like"/>
</dbReference>
<keyword evidence="1" id="KW-0378">Hydrolase</keyword>
<evidence type="ECO:0000256" key="1">
    <source>
        <dbReference type="ARBA" id="ARBA00022801"/>
    </source>
</evidence>
<dbReference type="Proteomes" id="UP000290624">
    <property type="component" value="Unassembled WGS sequence"/>
</dbReference>
<feature type="domain" description="Peptidase S9 prolyl oligopeptidase catalytic" evidence="3">
    <location>
        <begin position="455"/>
        <end position="660"/>
    </location>
</feature>
<dbReference type="OrthoDB" id="3325701at2"/>
<reference evidence="4 5" key="1">
    <citation type="submission" date="2018-01" db="EMBL/GenBank/DDBJ databases">
        <title>Lactibacter flavus gen. nov., sp. nov., a novel bacterium of the family Propionibacteriaceae isolated from raw milk and dairy products.</title>
        <authorList>
            <person name="Wenning M."/>
            <person name="Breitenwieser F."/>
            <person name="Huptas C."/>
            <person name="von Neubeck M."/>
            <person name="Busse H.-J."/>
            <person name="Scherer S."/>
        </authorList>
    </citation>
    <scope>NUCLEOTIDE SEQUENCE [LARGE SCALE GENOMIC DNA]</scope>
    <source>
        <strain evidence="4 5">VG341</strain>
    </source>
</reference>
<sequence>MRADQLPLLFTVGQPTVAPDGSFAVVSATRPSFEADAYTGQLWRIPLHGGAPTRITRGFRDTAPALSPDGRLLAFVRSDPGQPGQIWVAPATGGEAAQVTDAPLGASAPAWSPDSASLVYLARVPDHGRYGTLEGVPAPQEDPRHLTGYQIQANGLGWSTDRIAQLFVVATPDPYAEPPIAPVGRAAAAQEATSLLPASRQLTHGASDVESALFTPDGSGVVIVTQRGADLDVTVRSSLYRVDVATGEETPVLADGRISYVAATYSADGAHLYALGADMGEDGVHFVAANPSLYVADAEGRSPRRLTDPVEVELHHLAPAGAADVWTVRAQRGSSELWRVTPAGDVVSVWSGSPTVGLIAGIPGSDDALATVTSVDAPSELARVTGDGEPGQQFLTAFAEGLQAATSIATPTELTATSRDGYPVHGWVITPQGPGPHPVLLNIHGGPYADYTGDFFDEFQILSEAGYAVVYCNPRGSASYGQAHGAAITGNFGGLDTDDVLSFLDHALATVPGLDADRVGIMGGSYGGYLSAWIIAHEHRFAGAIVERGFLDPASFLGASDIGWYFMPGYNGHTLAEQDRQSPMLLADQVTTPTFVVHSELDLRCPLSQGLRYFTALKQAGVDTEMLVFPGENHELSRSGTPWHRRQRFDAILDWWDRHLPVHGPVEG</sequence>
<dbReference type="Pfam" id="PF00326">
    <property type="entry name" value="Peptidase_S9"/>
    <property type="match status" value="1"/>
</dbReference>
<proteinExistence type="predicted"/>